<dbReference type="PANTHER" id="PTHR43065:SF23">
    <property type="entry name" value="SENSOR HISTIDINE KINASE PDTAS"/>
    <property type="match status" value="1"/>
</dbReference>
<dbReference type="SUPFAM" id="SSF55785">
    <property type="entry name" value="PYP-like sensor domain (PAS domain)"/>
    <property type="match status" value="3"/>
</dbReference>
<feature type="domain" description="PAS" evidence="5">
    <location>
        <begin position="166"/>
        <end position="230"/>
    </location>
</feature>
<dbReference type="PROSITE" id="PS50112">
    <property type="entry name" value="PAS"/>
    <property type="match status" value="2"/>
</dbReference>
<proteinExistence type="inferred from homology"/>
<evidence type="ECO:0000256" key="1">
    <source>
        <dbReference type="ARBA" id="ARBA00006402"/>
    </source>
</evidence>
<dbReference type="InterPro" id="IPR029016">
    <property type="entry name" value="GAF-like_dom_sf"/>
</dbReference>
<dbReference type="SUPFAM" id="SSF55874">
    <property type="entry name" value="ATPase domain of HSP90 chaperone/DNA topoisomerase II/histidine kinase"/>
    <property type="match status" value="1"/>
</dbReference>
<dbReference type="InterPro" id="IPR001610">
    <property type="entry name" value="PAC"/>
</dbReference>
<reference evidence="8" key="1">
    <citation type="submission" date="2020-06" db="EMBL/GenBank/DDBJ databases">
        <title>Nostoc edaphicum CCNP1411 genome.</title>
        <authorList>
            <person name="Fidor A."/>
            <person name="Grabski M."/>
            <person name="Gawor J."/>
            <person name="Gromadka R."/>
            <person name="Wegrzyn G."/>
            <person name="Mazur-Marzec H."/>
        </authorList>
    </citation>
    <scope>NUCLEOTIDE SEQUENCE [LARGE SCALE GENOMIC DNA]</scope>
    <source>
        <strain evidence="8">CCNP1411</strain>
    </source>
</reference>
<dbReference type="Pfam" id="PF01590">
    <property type="entry name" value="GAF"/>
    <property type="match status" value="2"/>
</dbReference>
<dbReference type="Gene3D" id="3.30.450.40">
    <property type="match status" value="2"/>
</dbReference>
<dbReference type="KEGG" id="ned:HUN01_17330"/>
<dbReference type="GO" id="GO:0016301">
    <property type="term" value="F:kinase activity"/>
    <property type="evidence" value="ECO:0007669"/>
    <property type="project" value="UniProtKB-KW"/>
</dbReference>
<dbReference type="PROSITE" id="PS50046">
    <property type="entry name" value="PHYTOCHROME_2"/>
    <property type="match status" value="1"/>
</dbReference>
<dbReference type="InterPro" id="IPR003594">
    <property type="entry name" value="HATPase_dom"/>
</dbReference>
<keyword evidence="8" id="KW-1185">Reference proteome</keyword>
<dbReference type="RefSeq" id="WP_181932292.1">
    <property type="nucleotide sequence ID" value="NZ_CP054698.1"/>
</dbReference>
<organism evidence="7 8">
    <name type="scientific">Nostoc edaphicum CCNP1411</name>
    <dbReference type="NCBI Taxonomy" id="1472755"/>
    <lineage>
        <taxon>Bacteria</taxon>
        <taxon>Bacillati</taxon>
        <taxon>Cyanobacteriota</taxon>
        <taxon>Cyanophyceae</taxon>
        <taxon>Nostocales</taxon>
        <taxon>Nostocaceae</taxon>
        <taxon>Nostoc</taxon>
    </lineage>
</organism>
<dbReference type="Gene3D" id="3.30.450.20">
    <property type="entry name" value="PAS domain"/>
    <property type="match status" value="4"/>
</dbReference>
<dbReference type="InterPro" id="IPR003018">
    <property type="entry name" value="GAF"/>
</dbReference>
<dbReference type="Proteomes" id="UP000514713">
    <property type="component" value="Chromosome"/>
</dbReference>
<dbReference type="InterPro" id="IPR000700">
    <property type="entry name" value="PAS-assoc_C"/>
</dbReference>
<evidence type="ECO:0000256" key="2">
    <source>
        <dbReference type="ARBA" id="ARBA00022777"/>
    </source>
</evidence>
<accession>A0A7D7LBH5</accession>
<feature type="domain" description="Phytochrome chromophore attachment site" evidence="3">
    <location>
        <begin position="552"/>
        <end position="695"/>
    </location>
</feature>
<dbReference type="Pfam" id="PF02518">
    <property type="entry name" value="HATPase_c"/>
    <property type="match status" value="1"/>
</dbReference>
<dbReference type="PROSITE" id="PS50109">
    <property type="entry name" value="HIS_KIN"/>
    <property type="match status" value="1"/>
</dbReference>
<dbReference type="InterPro" id="IPR000014">
    <property type="entry name" value="PAS"/>
</dbReference>
<dbReference type="CDD" id="cd00130">
    <property type="entry name" value="PAS"/>
    <property type="match status" value="3"/>
</dbReference>
<dbReference type="AlphaFoldDB" id="A0A7D7LBH5"/>
<dbReference type="InterPro" id="IPR011495">
    <property type="entry name" value="Sig_transdc_His_kin_sub2_dim/P"/>
</dbReference>
<dbReference type="Pfam" id="PF13188">
    <property type="entry name" value="PAS_8"/>
    <property type="match status" value="1"/>
</dbReference>
<name>A0A7D7LBH5_9NOSO</name>
<dbReference type="SMART" id="SM00387">
    <property type="entry name" value="HATPase_c"/>
    <property type="match status" value="1"/>
</dbReference>
<dbReference type="InterPro" id="IPR005467">
    <property type="entry name" value="His_kinase_dom"/>
</dbReference>
<feature type="domain" description="Histidine kinase" evidence="4">
    <location>
        <begin position="736"/>
        <end position="930"/>
    </location>
</feature>
<evidence type="ECO:0000313" key="8">
    <source>
        <dbReference type="Proteomes" id="UP000514713"/>
    </source>
</evidence>
<evidence type="ECO:0000259" key="3">
    <source>
        <dbReference type="PROSITE" id="PS50046"/>
    </source>
</evidence>
<dbReference type="SMART" id="SM00091">
    <property type="entry name" value="PAS"/>
    <property type="match status" value="3"/>
</dbReference>
<dbReference type="SMART" id="SM00086">
    <property type="entry name" value="PAC"/>
    <property type="match status" value="3"/>
</dbReference>
<dbReference type="SMART" id="SM00065">
    <property type="entry name" value="GAF"/>
    <property type="match status" value="2"/>
</dbReference>
<sequence>MLFPENERQRIEVLNQYQILDTPPEEVFNELAQLAANFCETPIALISLVDAEREWFKSKIGVTISEVPRSISFGNYTILQSQILIIPDTLQDERFVTNPLVISNNYFRFYAGVPLINSSGFALGSLCVIDFSPRNLSVKEQVALQQLARQVIRYLELHRQKLIDDSQRSFNLLFSKNPNPMWVYDQNNLQFLDVNEAAVIHYGYSREEFLQMRITDICTPENMHIFLEYLAKKHSNLHFTGQWRHRRKDGQVIDVEIVTHLIDYACHQAHLVNIRDITEHKQIEITLQESEARFQVVSEAIPVPFIISRASDGLILYANPELLQTFRFSPEYLINRKNLLDLYHNLADLEVLLKLLNQHGFIHNYELQLKRADGTYFWAITSLQYFKFNNESSILTVFYDINDRKNAETKLQEQNEFLRIIFESIPLMIALIAPNGKLQWVNQEWENILGWKLQDCQTYDVLEALYPNPEYRQYVINFVQSAQRNWGDFRTQVRDGRLLDTSWTNIKLSNGQIIGIGQDITERKQTELALKAQAEREQLMRTVAQRIRQSLNLQDILNATVQEVRDLLGVDRVVVYQFDSEMIGTIVAESVEPGWTVSLGVEIHDTCFQIGAGVEYYQGRKRAIANIYEAGLTDCHVRLLEQFEVKANLVVPILLEVGSQSPGSHLWGLLVAHQCSGFRHWEENQLDLLDQLTVQLAIAIQQSSIFEQAQTELVQKQKAQVKLKNALAEKEVLLKEVHHRVKNNLQIVSSLLQLQTQTLKDPEVIKVLRESQNRIESISLIHKNLYTSANIGQIDVADYIHNLATSLLISYQIWPGKIALEIDIEPLNLNVDQAIACGLVINELISNALKHAFPNQQAGTISIALRNIGNSIEMTIRDNGIGLPDNLDWTNTDSLGLSLVYDLVIEQLEGSITLERNHGTGFKIQFTQLTLHQ</sequence>
<keyword evidence="2" id="KW-0808">Transferase</keyword>
<evidence type="ECO:0000259" key="4">
    <source>
        <dbReference type="PROSITE" id="PS50109"/>
    </source>
</evidence>
<dbReference type="Pfam" id="PF13426">
    <property type="entry name" value="PAS_9"/>
    <property type="match status" value="2"/>
</dbReference>
<dbReference type="NCBIfam" id="TIGR00229">
    <property type="entry name" value="sensory_box"/>
    <property type="match status" value="3"/>
</dbReference>
<comment type="similarity">
    <text evidence="1">In the N-terminal section; belongs to the phytochrome family.</text>
</comment>
<evidence type="ECO:0000259" key="5">
    <source>
        <dbReference type="PROSITE" id="PS50112"/>
    </source>
</evidence>
<dbReference type="Gene3D" id="3.30.565.10">
    <property type="entry name" value="Histidine kinase-like ATPase, C-terminal domain"/>
    <property type="match status" value="1"/>
</dbReference>
<gene>
    <name evidence="7" type="ORF">HUN01_17330</name>
</gene>
<dbReference type="InterPro" id="IPR036890">
    <property type="entry name" value="HATPase_C_sf"/>
</dbReference>
<dbReference type="PROSITE" id="PS50113">
    <property type="entry name" value="PAC"/>
    <property type="match status" value="1"/>
</dbReference>
<dbReference type="InterPro" id="IPR035965">
    <property type="entry name" value="PAS-like_dom_sf"/>
</dbReference>
<evidence type="ECO:0000313" key="7">
    <source>
        <dbReference type="EMBL" id="QMS89256.1"/>
    </source>
</evidence>
<evidence type="ECO:0000259" key="6">
    <source>
        <dbReference type="PROSITE" id="PS50113"/>
    </source>
</evidence>
<protein>
    <submittedName>
        <fullName evidence="7">PAS domain S-box protein</fullName>
    </submittedName>
</protein>
<dbReference type="EMBL" id="CP054698">
    <property type="protein sequence ID" value="QMS89256.1"/>
    <property type="molecule type" value="Genomic_DNA"/>
</dbReference>
<dbReference type="SUPFAM" id="SSF55781">
    <property type="entry name" value="GAF domain-like"/>
    <property type="match status" value="2"/>
</dbReference>
<feature type="domain" description="PAS" evidence="5">
    <location>
        <begin position="290"/>
        <end position="344"/>
    </location>
</feature>
<feature type="domain" description="PAC" evidence="6">
    <location>
        <begin position="363"/>
        <end position="413"/>
    </location>
</feature>
<dbReference type="PANTHER" id="PTHR43065">
    <property type="entry name" value="SENSOR HISTIDINE KINASE"/>
    <property type="match status" value="1"/>
</dbReference>
<keyword evidence="2" id="KW-0418">Kinase</keyword>
<dbReference type="InterPro" id="IPR016132">
    <property type="entry name" value="Phyto_chromo_attachment"/>
</dbReference>
<dbReference type="Pfam" id="PF07568">
    <property type="entry name" value="HisKA_2"/>
    <property type="match status" value="1"/>
</dbReference>